<dbReference type="InterPro" id="IPR013424">
    <property type="entry name" value="Ice-binding_C"/>
</dbReference>
<keyword evidence="1" id="KW-0732">Signal</keyword>
<evidence type="ECO:0000313" key="3">
    <source>
        <dbReference type="EMBL" id="ARN56279.1"/>
    </source>
</evidence>
<dbReference type="STRING" id="1941349.STSP1_00655"/>
<gene>
    <name evidence="3" type="ORF">STSP1_00655</name>
</gene>
<organism evidence="3 4">
    <name type="scientific">Sedimentisphaera salicampi</name>
    <dbReference type="NCBI Taxonomy" id="1941349"/>
    <lineage>
        <taxon>Bacteria</taxon>
        <taxon>Pseudomonadati</taxon>
        <taxon>Planctomycetota</taxon>
        <taxon>Phycisphaerae</taxon>
        <taxon>Sedimentisphaerales</taxon>
        <taxon>Sedimentisphaeraceae</taxon>
        <taxon>Sedimentisphaera</taxon>
    </lineage>
</organism>
<feature type="chain" id="PRO_5013320764" description="Ice-binding protein C-terminal domain-containing protein" evidence="1">
    <location>
        <begin position="21"/>
        <end position="276"/>
    </location>
</feature>
<dbReference type="AlphaFoldDB" id="A0A1W6LKI1"/>
<proteinExistence type="predicted"/>
<protein>
    <recommendedName>
        <fullName evidence="2">Ice-binding protein C-terminal domain-containing protein</fullName>
    </recommendedName>
</protein>
<feature type="domain" description="Ice-binding protein C-terminal" evidence="2">
    <location>
        <begin position="248"/>
        <end position="261"/>
    </location>
</feature>
<sequence precursor="true">MERVMAVLTFVIFVAGAANAAYFDAVGVYDEQTVQSNKVDYDMGYSSNSSWTTGIGQTLGDNQILTLQQFKPMVEQAFTNGRGGVVNFDHEGTIADASSFDVKFDGGDKQFTVTATGDAAGTFKFDETGGDRTPISGADRLQGNQPSLDFDFSDYIGMESDERIKAIGWTILGRSNWGSANWRVIARYTNGTDTGSSSTFRTINMSSGDTTQDSFSGIVAPDGYWITGMRVHSDQDAWSAHDDFAFVTVPEPATLAIFGLGGCIVSLNKRKRSCRK</sequence>
<feature type="signal peptide" evidence="1">
    <location>
        <begin position="1"/>
        <end position="20"/>
    </location>
</feature>
<dbReference type="NCBIfam" id="TIGR02595">
    <property type="entry name" value="PEP_CTERM"/>
    <property type="match status" value="1"/>
</dbReference>
<dbReference type="Proteomes" id="UP000193334">
    <property type="component" value="Chromosome"/>
</dbReference>
<accession>A0A1W6LKI1</accession>
<dbReference type="EMBL" id="CP021023">
    <property type="protein sequence ID" value="ARN56279.1"/>
    <property type="molecule type" value="Genomic_DNA"/>
</dbReference>
<dbReference type="KEGG" id="pbp:STSP1_00655"/>
<keyword evidence="4" id="KW-1185">Reference proteome</keyword>
<evidence type="ECO:0000259" key="2">
    <source>
        <dbReference type="Pfam" id="PF07589"/>
    </source>
</evidence>
<evidence type="ECO:0000313" key="4">
    <source>
        <dbReference type="Proteomes" id="UP000193334"/>
    </source>
</evidence>
<evidence type="ECO:0000256" key="1">
    <source>
        <dbReference type="SAM" id="SignalP"/>
    </source>
</evidence>
<dbReference type="Pfam" id="PF07589">
    <property type="entry name" value="PEP-CTERM"/>
    <property type="match status" value="1"/>
</dbReference>
<dbReference type="RefSeq" id="WP_226997522.1">
    <property type="nucleotide sequence ID" value="NZ_CP021023.1"/>
</dbReference>
<reference evidence="4" key="1">
    <citation type="submission" date="2017-04" db="EMBL/GenBank/DDBJ databases">
        <title>Comparative genomics and description of representatives of a novel lineage of planctomycetes thriving in anoxic sediments.</title>
        <authorList>
            <person name="Spring S."/>
            <person name="Bunk B."/>
            <person name="Sproer C."/>
        </authorList>
    </citation>
    <scope>NUCLEOTIDE SEQUENCE [LARGE SCALE GENOMIC DNA]</scope>
    <source>
        <strain evidence="4">ST-PulAB-D4</strain>
    </source>
</reference>
<name>A0A1W6LKI1_9BACT</name>